<protein>
    <recommendedName>
        <fullName evidence="4">RanBP2-type domain-containing protein</fullName>
    </recommendedName>
</protein>
<dbReference type="Proteomes" id="UP000322887">
    <property type="component" value="Chromosome"/>
</dbReference>
<gene>
    <name evidence="2" type="ORF">GmarT_15980</name>
</gene>
<accession>A0ABX5YJ94</accession>
<proteinExistence type="predicted"/>
<evidence type="ECO:0000313" key="2">
    <source>
        <dbReference type="EMBL" id="QEG15755.1"/>
    </source>
</evidence>
<dbReference type="EMBL" id="CP042910">
    <property type="protein sequence ID" value="QEG15755.1"/>
    <property type="molecule type" value="Genomic_DNA"/>
</dbReference>
<evidence type="ECO:0000313" key="3">
    <source>
        <dbReference type="Proteomes" id="UP000322887"/>
    </source>
</evidence>
<dbReference type="GeneID" id="98646226"/>
<reference evidence="2 3" key="1">
    <citation type="submission" date="2019-08" db="EMBL/GenBank/DDBJ databases">
        <title>Deep-cultivation of Planctomycetes and their phenomic and genomic characterization uncovers novel biology.</title>
        <authorList>
            <person name="Wiegand S."/>
            <person name="Jogler M."/>
            <person name="Boedeker C."/>
            <person name="Pinto D."/>
            <person name="Vollmers J."/>
            <person name="Rivas-Marin E."/>
            <person name="Kohn T."/>
            <person name="Peeters S.H."/>
            <person name="Heuer A."/>
            <person name="Rast P."/>
            <person name="Oberbeckmann S."/>
            <person name="Bunk B."/>
            <person name="Jeske O."/>
            <person name="Meyerdierks A."/>
            <person name="Storesund J.E."/>
            <person name="Kallscheuer N."/>
            <person name="Luecker S."/>
            <person name="Lage O.M."/>
            <person name="Pohl T."/>
            <person name="Merkel B.J."/>
            <person name="Hornburger P."/>
            <person name="Mueller R.-W."/>
            <person name="Bruemmer F."/>
            <person name="Labrenz M."/>
            <person name="Spormann A.M."/>
            <person name="Op den Camp H."/>
            <person name="Overmann J."/>
            <person name="Amann R."/>
            <person name="Jetten M.S.M."/>
            <person name="Mascher T."/>
            <person name="Medema M.H."/>
            <person name="Devos D.P."/>
            <person name="Kaster A.-K."/>
            <person name="Ovreas L."/>
            <person name="Rohde M."/>
            <person name="Galperin M.Y."/>
            <person name="Jogler C."/>
        </authorList>
    </citation>
    <scope>NUCLEOTIDE SEQUENCE [LARGE SCALE GENOMIC DNA]</scope>
    <source>
        <strain evidence="2 3">DSM 8797</strain>
    </source>
</reference>
<feature type="region of interest" description="Disordered" evidence="1">
    <location>
        <begin position="190"/>
        <end position="210"/>
    </location>
</feature>
<organism evidence="2 3">
    <name type="scientific">Gimesia maris</name>
    <dbReference type="NCBI Taxonomy" id="122"/>
    <lineage>
        <taxon>Bacteria</taxon>
        <taxon>Pseudomonadati</taxon>
        <taxon>Planctomycetota</taxon>
        <taxon>Planctomycetia</taxon>
        <taxon>Planctomycetales</taxon>
        <taxon>Planctomycetaceae</taxon>
        <taxon>Gimesia</taxon>
    </lineage>
</organism>
<evidence type="ECO:0000256" key="1">
    <source>
        <dbReference type="SAM" id="MobiDB-lite"/>
    </source>
</evidence>
<dbReference type="RefSeq" id="WP_002649538.1">
    <property type="nucleotide sequence ID" value="NZ_CAXAST010000002.1"/>
</dbReference>
<keyword evidence="3" id="KW-1185">Reference proteome</keyword>
<name>A0ABX5YJ94_9PLAN</name>
<evidence type="ECO:0008006" key="4">
    <source>
        <dbReference type="Google" id="ProtNLM"/>
    </source>
</evidence>
<sequence>MKITGIKHQWGDQLLKRWGPDPDSYNVYREYDFPNYQLLTYLETIEGPDLWVGTSHSMMNFNARDAEDPSDHVPSLAWIHASRDPGWYLLEYPMPQEFCPWFNLKQGQQDHSEATVTTYTYGVESTAEMLLAAIAAAETNPGRTRADWLWYICPRCEFHLPQYRSQCERCGSHLPNQEVMQARGLYRKSHTPEGAVVPSQAEGHAAETQD</sequence>